<comment type="similarity">
    <text evidence="2">Belongs to the tumor necrosis factor family.</text>
</comment>
<accession>A0ABY7FZC7</accession>
<keyword evidence="3" id="KW-0202">Cytokine</keyword>
<gene>
    <name evidence="6" type="ORF">MAR_013019</name>
</gene>
<dbReference type="PANTHER" id="PTHR11471:SF13">
    <property type="entry name" value="TNF FAMILY PROFILE DOMAIN-CONTAINING PROTEIN"/>
    <property type="match status" value="1"/>
</dbReference>
<dbReference type="PANTHER" id="PTHR11471">
    <property type="entry name" value="TUMOR NECROSIS FACTOR FAMILY MEMBER"/>
    <property type="match status" value="1"/>
</dbReference>
<keyword evidence="4" id="KW-0472">Membrane</keyword>
<proteinExistence type="inferred from homology"/>
<evidence type="ECO:0000313" key="6">
    <source>
        <dbReference type="EMBL" id="WAR27315.1"/>
    </source>
</evidence>
<evidence type="ECO:0000256" key="1">
    <source>
        <dbReference type="ARBA" id="ARBA00004370"/>
    </source>
</evidence>
<protein>
    <recommendedName>
        <fullName evidence="5">THD domain-containing protein</fullName>
    </recommendedName>
</protein>
<keyword evidence="7" id="KW-1185">Reference proteome</keyword>
<dbReference type="InterPro" id="IPR008983">
    <property type="entry name" value="Tumour_necrosis_fac-like_dom"/>
</dbReference>
<feature type="domain" description="THD" evidence="5">
    <location>
        <begin position="61"/>
        <end position="168"/>
    </location>
</feature>
<evidence type="ECO:0000256" key="4">
    <source>
        <dbReference type="ARBA" id="ARBA00023136"/>
    </source>
</evidence>
<evidence type="ECO:0000256" key="2">
    <source>
        <dbReference type="ARBA" id="ARBA00008670"/>
    </source>
</evidence>
<evidence type="ECO:0000259" key="5">
    <source>
        <dbReference type="Pfam" id="PF00229"/>
    </source>
</evidence>
<evidence type="ECO:0000313" key="7">
    <source>
        <dbReference type="Proteomes" id="UP001164746"/>
    </source>
</evidence>
<organism evidence="6 7">
    <name type="scientific">Mya arenaria</name>
    <name type="common">Soft-shell clam</name>
    <dbReference type="NCBI Taxonomy" id="6604"/>
    <lineage>
        <taxon>Eukaryota</taxon>
        <taxon>Metazoa</taxon>
        <taxon>Spiralia</taxon>
        <taxon>Lophotrochozoa</taxon>
        <taxon>Mollusca</taxon>
        <taxon>Bivalvia</taxon>
        <taxon>Autobranchia</taxon>
        <taxon>Heteroconchia</taxon>
        <taxon>Euheterodonta</taxon>
        <taxon>Imparidentia</taxon>
        <taxon>Neoheterodontei</taxon>
        <taxon>Myida</taxon>
        <taxon>Myoidea</taxon>
        <taxon>Myidae</taxon>
        <taxon>Mya</taxon>
    </lineage>
</organism>
<sequence length="177" mass="19610">SEQVKFIRRKYTHSNGGLLEFFGKDECLETLKGSSILLKGISPKTQRTGSGMVHWHSLANPDSKGYLSYNDGTIDITKSGFYYLSFQVMVNNQESINNTNVFQETRPENPFIKHSIIHRSSAGGRTIVLGNVRHDGCQAGTRTINTGGMFQLKEGDSVHLHSSSVESIVRDTGHHKG</sequence>
<evidence type="ECO:0000256" key="3">
    <source>
        <dbReference type="ARBA" id="ARBA00022514"/>
    </source>
</evidence>
<dbReference type="InterPro" id="IPR006052">
    <property type="entry name" value="TNF_dom"/>
</dbReference>
<comment type="subcellular location">
    <subcellularLocation>
        <location evidence="1">Membrane</location>
    </subcellularLocation>
</comment>
<dbReference type="EMBL" id="CP111026">
    <property type="protein sequence ID" value="WAR27315.1"/>
    <property type="molecule type" value="Genomic_DNA"/>
</dbReference>
<dbReference type="Proteomes" id="UP001164746">
    <property type="component" value="Chromosome 15"/>
</dbReference>
<dbReference type="Pfam" id="PF00229">
    <property type="entry name" value="TNF"/>
    <property type="match status" value="1"/>
</dbReference>
<dbReference type="SUPFAM" id="SSF49842">
    <property type="entry name" value="TNF-like"/>
    <property type="match status" value="1"/>
</dbReference>
<name>A0ABY7FZC7_MYAAR</name>
<dbReference type="Gene3D" id="2.60.120.40">
    <property type="match status" value="1"/>
</dbReference>
<feature type="non-terminal residue" evidence="6">
    <location>
        <position position="177"/>
    </location>
</feature>
<reference evidence="6" key="1">
    <citation type="submission" date="2022-11" db="EMBL/GenBank/DDBJ databases">
        <title>Centuries of genome instability and evolution in soft-shell clam transmissible cancer (bioRxiv).</title>
        <authorList>
            <person name="Hart S.F.M."/>
            <person name="Yonemitsu M.A."/>
            <person name="Giersch R.M."/>
            <person name="Beal B.F."/>
            <person name="Arriagada G."/>
            <person name="Davis B.W."/>
            <person name="Ostrander E.A."/>
            <person name="Goff S.P."/>
            <person name="Metzger M.J."/>
        </authorList>
    </citation>
    <scope>NUCLEOTIDE SEQUENCE</scope>
    <source>
        <strain evidence="6">MELC-2E11</strain>
        <tissue evidence="6">Siphon/mantle</tissue>
    </source>
</reference>